<keyword evidence="6" id="KW-0067">ATP-binding</keyword>
<feature type="transmembrane region" description="Helical" evidence="7">
    <location>
        <begin position="33"/>
        <end position="52"/>
    </location>
</feature>
<dbReference type="SMART" id="SM00387">
    <property type="entry name" value="HATPase_c"/>
    <property type="match status" value="1"/>
</dbReference>
<feature type="transmembrane region" description="Helical" evidence="7">
    <location>
        <begin position="137"/>
        <end position="157"/>
    </location>
</feature>
<protein>
    <recommendedName>
        <fullName evidence="2">histidine kinase</fullName>
        <ecNumber evidence="2">2.7.13.3</ecNumber>
    </recommendedName>
</protein>
<name>A0A975KAE1_9SPHN</name>
<dbReference type="Proteomes" id="UP000681425">
    <property type="component" value="Chromosome"/>
</dbReference>
<feature type="domain" description="Histidine kinase" evidence="8">
    <location>
        <begin position="225"/>
        <end position="432"/>
    </location>
</feature>
<feature type="transmembrane region" description="Helical" evidence="7">
    <location>
        <begin position="169"/>
        <end position="189"/>
    </location>
</feature>
<keyword evidence="4" id="KW-0547">Nucleotide-binding</keyword>
<keyword evidence="7" id="KW-1133">Transmembrane helix</keyword>
<dbReference type="PANTHER" id="PTHR44936:SF10">
    <property type="entry name" value="SENSOR PROTEIN RSTB"/>
    <property type="match status" value="1"/>
</dbReference>
<dbReference type="GO" id="GO:0005524">
    <property type="term" value="F:ATP binding"/>
    <property type="evidence" value="ECO:0007669"/>
    <property type="project" value="UniProtKB-KW"/>
</dbReference>
<comment type="catalytic activity">
    <reaction evidence="1">
        <text>ATP + protein L-histidine = ADP + protein N-phospho-L-histidine.</text>
        <dbReference type="EC" id="2.7.13.3"/>
    </reaction>
</comment>
<dbReference type="EC" id="2.7.13.3" evidence="2"/>
<keyword evidence="5 9" id="KW-0418">Kinase</keyword>
<accession>A0A975KAE1</accession>
<reference evidence="9" key="1">
    <citation type="submission" date="2021-04" db="EMBL/GenBank/DDBJ databases">
        <title>Isolation of p-tert-butylphenol degrading bacteria Sphingobium phenoxybenzoativorans Tas13 from active sludge.</title>
        <authorList>
            <person name="Li Y."/>
        </authorList>
    </citation>
    <scope>NUCLEOTIDE SEQUENCE</scope>
    <source>
        <strain evidence="9">Tas13</strain>
    </source>
</reference>
<dbReference type="InterPro" id="IPR050980">
    <property type="entry name" value="2C_sensor_his_kinase"/>
</dbReference>
<dbReference type="SUPFAM" id="SSF47384">
    <property type="entry name" value="Homodimeric domain of signal transducing histidine kinase"/>
    <property type="match status" value="1"/>
</dbReference>
<evidence type="ECO:0000256" key="7">
    <source>
        <dbReference type="SAM" id="Phobius"/>
    </source>
</evidence>
<evidence type="ECO:0000313" key="9">
    <source>
        <dbReference type="EMBL" id="QUT07730.1"/>
    </source>
</evidence>
<dbReference type="KEGG" id="spph:KFK14_10300"/>
<evidence type="ECO:0000256" key="3">
    <source>
        <dbReference type="ARBA" id="ARBA00022679"/>
    </source>
</evidence>
<sequence>MRALKIISQTRPILRNWPAEAAGRKNMLLLIQLRWIAAAGQLFTILIVHYGMGIRLPLLVMMIVPVAATGLNLGSLAVLRRRQTVANAELFLALLFDVVALTIQLYLSGGATNPFIYLYLLQVVLGAILLDTLSAWAIVFATSVFAAILAKFYWPLVLPTALAESLFEMHIIGAWICFALIAVLLVVFVTRINRNLQARDARLADMRQRAAEEDHIVRMGLLASGAAHELGTPLSSLAVILNDWKRMPALAAQPGIIGEIEEMQVAVQRCKTILSGILLSSGEARGEAPTIISIRIFLDYIVKEWSVAHAGVEVDYDNSADAGLEIVADPVLKQVIYNVLDNASEASPDWISLSVDQQGDLLRLVVRDDGPGFAPGMLENLGKPYQSSKGKQGGGLGLFLVLNVMRKLGGEVTAENGVMGGAIVTLLFPLDTLGVRRGDGDVR</sequence>
<dbReference type="AlphaFoldDB" id="A0A975KAE1"/>
<dbReference type="Gene3D" id="3.30.565.10">
    <property type="entry name" value="Histidine kinase-like ATPase, C-terminal domain"/>
    <property type="match status" value="1"/>
</dbReference>
<keyword evidence="3" id="KW-0808">Transferase</keyword>
<evidence type="ECO:0000256" key="4">
    <source>
        <dbReference type="ARBA" id="ARBA00022741"/>
    </source>
</evidence>
<keyword evidence="10" id="KW-1185">Reference proteome</keyword>
<gene>
    <name evidence="9" type="ORF">KFK14_10300</name>
</gene>
<organism evidence="9 10">
    <name type="scientific">Sphingobium phenoxybenzoativorans</name>
    <dbReference type="NCBI Taxonomy" id="1592790"/>
    <lineage>
        <taxon>Bacteria</taxon>
        <taxon>Pseudomonadati</taxon>
        <taxon>Pseudomonadota</taxon>
        <taxon>Alphaproteobacteria</taxon>
        <taxon>Sphingomonadales</taxon>
        <taxon>Sphingomonadaceae</taxon>
        <taxon>Sphingobium</taxon>
    </lineage>
</organism>
<keyword evidence="7" id="KW-0472">Membrane</keyword>
<dbReference type="InterPro" id="IPR036890">
    <property type="entry name" value="HATPase_C_sf"/>
</dbReference>
<dbReference type="GO" id="GO:0005886">
    <property type="term" value="C:plasma membrane"/>
    <property type="evidence" value="ECO:0007669"/>
    <property type="project" value="TreeGrafter"/>
</dbReference>
<dbReference type="InterPro" id="IPR003594">
    <property type="entry name" value="HATPase_dom"/>
</dbReference>
<feature type="transmembrane region" description="Helical" evidence="7">
    <location>
        <begin position="58"/>
        <end position="78"/>
    </location>
</feature>
<dbReference type="RefSeq" id="WP_212610717.1">
    <property type="nucleotide sequence ID" value="NZ_CP073910.1"/>
</dbReference>
<dbReference type="PROSITE" id="PS50109">
    <property type="entry name" value="HIS_KIN"/>
    <property type="match status" value="1"/>
</dbReference>
<dbReference type="Pfam" id="PF02518">
    <property type="entry name" value="HATPase_c"/>
    <property type="match status" value="1"/>
</dbReference>
<dbReference type="EMBL" id="CP073910">
    <property type="protein sequence ID" value="QUT07730.1"/>
    <property type="molecule type" value="Genomic_DNA"/>
</dbReference>
<keyword evidence="7" id="KW-0812">Transmembrane</keyword>
<feature type="transmembrane region" description="Helical" evidence="7">
    <location>
        <begin position="90"/>
        <end position="108"/>
    </location>
</feature>
<dbReference type="SUPFAM" id="SSF55874">
    <property type="entry name" value="ATPase domain of HSP90 chaperone/DNA topoisomerase II/histidine kinase"/>
    <property type="match status" value="1"/>
</dbReference>
<evidence type="ECO:0000256" key="6">
    <source>
        <dbReference type="ARBA" id="ARBA00022840"/>
    </source>
</evidence>
<dbReference type="PANTHER" id="PTHR44936">
    <property type="entry name" value="SENSOR PROTEIN CREC"/>
    <property type="match status" value="1"/>
</dbReference>
<feature type="transmembrane region" description="Helical" evidence="7">
    <location>
        <begin position="114"/>
        <end position="130"/>
    </location>
</feature>
<evidence type="ECO:0000313" key="10">
    <source>
        <dbReference type="Proteomes" id="UP000681425"/>
    </source>
</evidence>
<proteinExistence type="predicted"/>
<evidence type="ECO:0000256" key="2">
    <source>
        <dbReference type="ARBA" id="ARBA00012438"/>
    </source>
</evidence>
<dbReference type="InterPro" id="IPR005467">
    <property type="entry name" value="His_kinase_dom"/>
</dbReference>
<dbReference type="GO" id="GO:0000155">
    <property type="term" value="F:phosphorelay sensor kinase activity"/>
    <property type="evidence" value="ECO:0007669"/>
    <property type="project" value="InterPro"/>
</dbReference>
<evidence type="ECO:0000256" key="5">
    <source>
        <dbReference type="ARBA" id="ARBA00022777"/>
    </source>
</evidence>
<evidence type="ECO:0000259" key="8">
    <source>
        <dbReference type="PROSITE" id="PS50109"/>
    </source>
</evidence>
<evidence type="ECO:0000256" key="1">
    <source>
        <dbReference type="ARBA" id="ARBA00000085"/>
    </source>
</evidence>
<dbReference type="InterPro" id="IPR036097">
    <property type="entry name" value="HisK_dim/P_sf"/>
</dbReference>